<dbReference type="STRING" id="1395513.P343_10320"/>
<evidence type="ECO:0000256" key="10">
    <source>
        <dbReference type="ARBA" id="ARBA00023136"/>
    </source>
</evidence>
<feature type="domain" description="Histidine kinase" evidence="12">
    <location>
        <begin position="141"/>
        <end position="356"/>
    </location>
</feature>
<dbReference type="InterPro" id="IPR036890">
    <property type="entry name" value="HATPase_C_sf"/>
</dbReference>
<dbReference type="InterPro" id="IPR004358">
    <property type="entry name" value="Sig_transdc_His_kin-like_C"/>
</dbReference>
<dbReference type="SMART" id="SM00387">
    <property type="entry name" value="HATPase_c"/>
    <property type="match status" value="1"/>
</dbReference>
<dbReference type="GO" id="GO:0005524">
    <property type="term" value="F:ATP binding"/>
    <property type="evidence" value="ECO:0007669"/>
    <property type="project" value="UniProtKB-KW"/>
</dbReference>
<evidence type="ECO:0000256" key="9">
    <source>
        <dbReference type="ARBA" id="ARBA00023012"/>
    </source>
</evidence>
<dbReference type="CDD" id="cd00082">
    <property type="entry name" value="HisKA"/>
    <property type="match status" value="1"/>
</dbReference>
<evidence type="ECO:0000256" key="8">
    <source>
        <dbReference type="ARBA" id="ARBA00022840"/>
    </source>
</evidence>
<evidence type="ECO:0000256" key="6">
    <source>
        <dbReference type="ARBA" id="ARBA00022741"/>
    </source>
</evidence>
<keyword evidence="14" id="KW-1185">Reference proteome</keyword>
<proteinExistence type="predicted"/>
<dbReference type="Pfam" id="PF00512">
    <property type="entry name" value="HisKA"/>
    <property type="match status" value="1"/>
</dbReference>
<comment type="caution">
    <text evidence="13">The sequence shown here is derived from an EMBL/GenBank/DDBJ whole genome shotgun (WGS) entry which is preliminary data.</text>
</comment>
<dbReference type="FunFam" id="1.10.287.130:FF:000001">
    <property type="entry name" value="Two-component sensor histidine kinase"/>
    <property type="match status" value="1"/>
</dbReference>
<organism evidence="13 14">
    <name type="scientific">Sporolactobacillus laevolacticus DSM 442</name>
    <dbReference type="NCBI Taxonomy" id="1395513"/>
    <lineage>
        <taxon>Bacteria</taxon>
        <taxon>Bacillati</taxon>
        <taxon>Bacillota</taxon>
        <taxon>Bacilli</taxon>
        <taxon>Bacillales</taxon>
        <taxon>Sporolactobacillaceae</taxon>
        <taxon>Sporolactobacillus</taxon>
    </lineage>
</organism>
<dbReference type="SUPFAM" id="SSF47384">
    <property type="entry name" value="Homodimeric domain of signal transducing histidine kinase"/>
    <property type="match status" value="1"/>
</dbReference>
<dbReference type="Pfam" id="PF02518">
    <property type="entry name" value="HATPase_c"/>
    <property type="match status" value="1"/>
</dbReference>
<name>V6IY56_9BACL</name>
<gene>
    <name evidence="13" type="ORF">P343_10320</name>
</gene>
<dbReference type="SMART" id="SM00388">
    <property type="entry name" value="HisKA"/>
    <property type="match status" value="1"/>
</dbReference>
<dbReference type="PRINTS" id="PR00344">
    <property type="entry name" value="BCTRLSENSOR"/>
</dbReference>
<dbReference type="InterPro" id="IPR003594">
    <property type="entry name" value="HATPase_dom"/>
</dbReference>
<dbReference type="InterPro" id="IPR003661">
    <property type="entry name" value="HisK_dim/P_dom"/>
</dbReference>
<dbReference type="InterPro" id="IPR005467">
    <property type="entry name" value="His_kinase_dom"/>
</dbReference>
<dbReference type="FunFam" id="3.30.565.10:FF:000006">
    <property type="entry name" value="Sensor histidine kinase WalK"/>
    <property type="match status" value="1"/>
</dbReference>
<dbReference type="GO" id="GO:0016036">
    <property type="term" value="P:cellular response to phosphate starvation"/>
    <property type="evidence" value="ECO:0007669"/>
    <property type="project" value="TreeGrafter"/>
</dbReference>
<dbReference type="GO" id="GO:0004721">
    <property type="term" value="F:phosphoprotein phosphatase activity"/>
    <property type="evidence" value="ECO:0007669"/>
    <property type="project" value="TreeGrafter"/>
</dbReference>
<dbReference type="eggNOG" id="COG5002">
    <property type="taxonomic scope" value="Bacteria"/>
</dbReference>
<evidence type="ECO:0000313" key="13">
    <source>
        <dbReference type="EMBL" id="EST11651.1"/>
    </source>
</evidence>
<dbReference type="PROSITE" id="PS50109">
    <property type="entry name" value="HIS_KIN"/>
    <property type="match status" value="1"/>
</dbReference>
<evidence type="ECO:0000256" key="4">
    <source>
        <dbReference type="ARBA" id="ARBA00022553"/>
    </source>
</evidence>
<reference evidence="13 14" key="1">
    <citation type="journal article" date="2013" name="Genome Announc.">
        <title>Genome Sequence of Sporolactobacillus laevolacticus DSM442, an Efficient Polymer-Grade D-Lactate Producer from Agricultural Waste Cottonseed as a Nitrogen Source.</title>
        <authorList>
            <person name="Wang H."/>
            <person name="Wang L."/>
            <person name="Ju J."/>
            <person name="Yu B."/>
            <person name="Ma Y."/>
        </authorList>
    </citation>
    <scope>NUCLEOTIDE SEQUENCE [LARGE SCALE GENOMIC DNA]</scope>
    <source>
        <strain evidence="13 14">DSM 442</strain>
    </source>
</reference>
<dbReference type="PANTHER" id="PTHR45453:SF1">
    <property type="entry name" value="PHOSPHATE REGULON SENSOR PROTEIN PHOR"/>
    <property type="match status" value="1"/>
</dbReference>
<dbReference type="EMBL" id="AWTC01000009">
    <property type="protein sequence ID" value="EST11651.1"/>
    <property type="molecule type" value="Genomic_DNA"/>
</dbReference>
<keyword evidence="6" id="KW-0547">Nucleotide-binding</keyword>
<evidence type="ECO:0000259" key="12">
    <source>
        <dbReference type="PROSITE" id="PS50109"/>
    </source>
</evidence>
<keyword evidence="5" id="KW-0808">Transferase</keyword>
<evidence type="ECO:0000256" key="1">
    <source>
        <dbReference type="ARBA" id="ARBA00000085"/>
    </source>
</evidence>
<keyword evidence="11" id="KW-1133">Transmembrane helix</keyword>
<dbReference type="SUPFAM" id="SSF55874">
    <property type="entry name" value="ATPase domain of HSP90 chaperone/DNA topoisomerase II/histidine kinase"/>
    <property type="match status" value="1"/>
</dbReference>
<evidence type="ECO:0000256" key="2">
    <source>
        <dbReference type="ARBA" id="ARBA00004651"/>
    </source>
</evidence>
<keyword evidence="8" id="KW-0067">ATP-binding</keyword>
<evidence type="ECO:0000256" key="7">
    <source>
        <dbReference type="ARBA" id="ARBA00022777"/>
    </source>
</evidence>
<dbReference type="GO" id="GO:0000155">
    <property type="term" value="F:phosphorelay sensor kinase activity"/>
    <property type="evidence" value="ECO:0007669"/>
    <property type="project" value="InterPro"/>
</dbReference>
<sequence>MQKSAMRRLRAYGLVILLLLLLNAFWVFFYMILGFALKWYGFGVSPLVLHIVSALLGIVLFGFVMTQVGKFLRPKRMTYFQTIIQAMRQMAKGNFEIKLDMPIPEEGKHRHNPFIQLADSVHYMAKELGQLERVRQEFISNVSHEIQSPLTSIKGFARALENENLSKEQHDHYLRIIQTETDRLSKLSDNLLKLTALENGRHPMHMTQYRPDRQIRSCLLALEPQWSKKNLRMNIELDPITIHADSELMNQVWMNLIHNSIKFTPEDGEIKIELKKESDGIWFRLSDTGVGIKKEDFVHLFERFYKADRSRNRKQGGNGLGLSIVKKIIDVHQGEIHVRSDYGKGTTFSIKLEESGVE</sequence>
<keyword evidence="7" id="KW-0418">Kinase</keyword>
<feature type="transmembrane region" description="Helical" evidence="11">
    <location>
        <begin position="39"/>
        <end position="66"/>
    </location>
</feature>
<evidence type="ECO:0000256" key="3">
    <source>
        <dbReference type="ARBA" id="ARBA00012438"/>
    </source>
</evidence>
<dbReference type="Gene3D" id="3.30.565.10">
    <property type="entry name" value="Histidine kinase-like ATPase, C-terminal domain"/>
    <property type="match status" value="1"/>
</dbReference>
<dbReference type="PANTHER" id="PTHR45453">
    <property type="entry name" value="PHOSPHATE REGULON SENSOR PROTEIN PHOR"/>
    <property type="match status" value="1"/>
</dbReference>
<protein>
    <recommendedName>
        <fullName evidence="3">histidine kinase</fullName>
        <ecNumber evidence="3">2.7.13.3</ecNumber>
    </recommendedName>
</protein>
<accession>V6IY56</accession>
<dbReference type="PATRIC" id="fig|1395513.3.peg.2080"/>
<dbReference type="EC" id="2.7.13.3" evidence="3"/>
<comment type="subcellular location">
    <subcellularLocation>
        <location evidence="2">Cell membrane</location>
        <topology evidence="2">Multi-pass membrane protein</topology>
    </subcellularLocation>
</comment>
<comment type="catalytic activity">
    <reaction evidence="1">
        <text>ATP + protein L-histidine = ADP + protein N-phospho-L-histidine.</text>
        <dbReference type="EC" id="2.7.13.3"/>
    </reaction>
</comment>
<keyword evidence="10 11" id="KW-0472">Membrane</keyword>
<dbReference type="InterPro" id="IPR036097">
    <property type="entry name" value="HisK_dim/P_sf"/>
</dbReference>
<keyword evidence="11" id="KW-0812">Transmembrane</keyword>
<evidence type="ECO:0000256" key="11">
    <source>
        <dbReference type="SAM" id="Phobius"/>
    </source>
</evidence>
<keyword evidence="9" id="KW-0902">Two-component regulatory system</keyword>
<evidence type="ECO:0000313" key="14">
    <source>
        <dbReference type="Proteomes" id="UP000018296"/>
    </source>
</evidence>
<dbReference type="AlphaFoldDB" id="V6IY56"/>
<dbReference type="InterPro" id="IPR050351">
    <property type="entry name" value="BphY/WalK/GraS-like"/>
</dbReference>
<dbReference type="Gene3D" id="1.10.287.130">
    <property type="match status" value="1"/>
</dbReference>
<feature type="transmembrane region" description="Helical" evidence="11">
    <location>
        <begin position="12"/>
        <end position="33"/>
    </location>
</feature>
<dbReference type="RefSeq" id="WP_023510315.1">
    <property type="nucleotide sequence ID" value="NZ_AWTC01000009.1"/>
</dbReference>
<evidence type="ECO:0000256" key="5">
    <source>
        <dbReference type="ARBA" id="ARBA00022679"/>
    </source>
</evidence>
<dbReference type="GO" id="GO:0005886">
    <property type="term" value="C:plasma membrane"/>
    <property type="evidence" value="ECO:0007669"/>
    <property type="project" value="UniProtKB-SubCell"/>
</dbReference>
<keyword evidence="4" id="KW-0597">Phosphoprotein</keyword>
<dbReference type="Proteomes" id="UP000018296">
    <property type="component" value="Unassembled WGS sequence"/>
</dbReference>